<evidence type="ECO:0000256" key="2">
    <source>
        <dbReference type="ARBA" id="ARBA00023136"/>
    </source>
</evidence>
<reference evidence="5 6" key="1">
    <citation type="submission" date="2024-05" db="EMBL/GenBank/DDBJ databases">
        <title>Genome sequencing and assembly of Indian major carp, Cirrhinus mrigala (Hamilton, 1822).</title>
        <authorList>
            <person name="Mohindra V."/>
            <person name="Chowdhury L.M."/>
            <person name="Lal K."/>
            <person name="Jena J.K."/>
        </authorList>
    </citation>
    <scope>NUCLEOTIDE SEQUENCE [LARGE SCALE GENOMIC DNA]</scope>
    <source>
        <strain evidence="5">CM1030</strain>
        <tissue evidence="5">Blood</tissue>
    </source>
</reference>
<dbReference type="InterPro" id="IPR050504">
    <property type="entry name" value="IgSF_BTN/MOG"/>
</dbReference>
<keyword evidence="6" id="KW-1185">Reference proteome</keyword>
<keyword evidence="2" id="KW-0472">Membrane</keyword>
<feature type="non-terminal residue" evidence="5">
    <location>
        <position position="1"/>
    </location>
</feature>
<dbReference type="Pfam" id="PF07686">
    <property type="entry name" value="V-set"/>
    <property type="match status" value="1"/>
</dbReference>
<protein>
    <recommendedName>
        <fullName evidence="4">Ig-like domain-containing protein</fullName>
    </recommendedName>
</protein>
<dbReference type="InterPro" id="IPR013783">
    <property type="entry name" value="Ig-like_fold"/>
</dbReference>
<dbReference type="EMBL" id="JAMKFB020000005">
    <property type="protein sequence ID" value="KAL0194342.1"/>
    <property type="molecule type" value="Genomic_DNA"/>
</dbReference>
<dbReference type="PANTHER" id="PTHR24100">
    <property type="entry name" value="BUTYROPHILIN"/>
    <property type="match status" value="1"/>
</dbReference>
<dbReference type="SUPFAM" id="SSF48726">
    <property type="entry name" value="Immunoglobulin"/>
    <property type="match status" value="1"/>
</dbReference>
<dbReference type="InterPro" id="IPR036179">
    <property type="entry name" value="Ig-like_dom_sf"/>
</dbReference>
<name>A0ABD0R784_CIRMR</name>
<dbReference type="PROSITE" id="PS50835">
    <property type="entry name" value="IG_LIKE"/>
    <property type="match status" value="1"/>
</dbReference>
<sequence length="91" mass="10291">AADMEIRWFKETDCVCLYKNRQVTEGRSYGGRTGLSTEELNRGNVSLKLREFRESDIGVYLCQVISEDTTEEITVEVGGEHPITPLYISSV</sequence>
<evidence type="ECO:0000256" key="3">
    <source>
        <dbReference type="ARBA" id="ARBA00023319"/>
    </source>
</evidence>
<gene>
    <name evidence="5" type="ORF">M9458_012638</name>
</gene>
<accession>A0ABD0R784</accession>
<dbReference type="Gene3D" id="2.60.40.10">
    <property type="entry name" value="Immunoglobulins"/>
    <property type="match status" value="1"/>
</dbReference>
<evidence type="ECO:0000259" key="4">
    <source>
        <dbReference type="PROSITE" id="PS50835"/>
    </source>
</evidence>
<dbReference type="InterPro" id="IPR013106">
    <property type="entry name" value="Ig_V-set"/>
</dbReference>
<comment type="caution">
    <text evidence="5">The sequence shown here is derived from an EMBL/GenBank/DDBJ whole genome shotgun (WGS) entry which is preliminary data.</text>
</comment>
<organism evidence="5 6">
    <name type="scientific">Cirrhinus mrigala</name>
    <name type="common">Mrigala</name>
    <dbReference type="NCBI Taxonomy" id="683832"/>
    <lineage>
        <taxon>Eukaryota</taxon>
        <taxon>Metazoa</taxon>
        <taxon>Chordata</taxon>
        <taxon>Craniata</taxon>
        <taxon>Vertebrata</taxon>
        <taxon>Euteleostomi</taxon>
        <taxon>Actinopterygii</taxon>
        <taxon>Neopterygii</taxon>
        <taxon>Teleostei</taxon>
        <taxon>Ostariophysi</taxon>
        <taxon>Cypriniformes</taxon>
        <taxon>Cyprinidae</taxon>
        <taxon>Labeoninae</taxon>
        <taxon>Labeonini</taxon>
        <taxon>Cirrhinus</taxon>
    </lineage>
</organism>
<feature type="domain" description="Ig-like" evidence="4">
    <location>
        <begin position="1"/>
        <end position="74"/>
    </location>
</feature>
<dbReference type="InterPro" id="IPR007110">
    <property type="entry name" value="Ig-like_dom"/>
</dbReference>
<evidence type="ECO:0000256" key="1">
    <source>
        <dbReference type="ARBA" id="ARBA00004370"/>
    </source>
</evidence>
<dbReference type="PANTHER" id="PTHR24100:SF130">
    <property type="entry name" value="BUTYROPHILIN-LIKE PROTEIN 9"/>
    <property type="match status" value="1"/>
</dbReference>
<dbReference type="GO" id="GO:0016020">
    <property type="term" value="C:membrane"/>
    <property type="evidence" value="ECO:0007669"/>
    <property type="project" value="UniProtKB-SubCell"/>
</dbReference>
<dbReference type="Proteomes" id="UP001529510">
    <property type="component" value="Unassembled WGS sequence"/>
</dbReference>
<evidence type="ECO:0000313" key="6">
    <source>
        <dbReference type="Proteomes" id="UP001529510"/>
    </source>
</evidence>
<keyword evidence="3" id="KW-0393">Immunoglobulin domain</keyword>
<proteinExistence type="predicted"/>
<dbReference type="AlphaFoldDB" id="A0ABD0R784"/>
<comment type="subcellular location">
    <subcellularLocation>
        <location evidence="1">Membrane</location>
    </subcellularLocation>
</comment>
<evidence type="ECO:0000313" key="5">
    <source>
        <dbReference type="EMBL" id="KAL0194342.1"/>
    </source>
</evidence>
<feature type="non-terminal residue" evidence="5">
    <location>
        <position position="91"/>
    </location>
</feature>